<dbReference type="InterPro" id="IPR010916">
    <property type="entry name" value="TonB_box_CS"/>
</dbReference>
<evidence type="ECO:0000256" key="7">
    <source>
        <dbReference type="ARBA" id="ARBA00022729"/>
    </source>
</evidence>
<dbReference type="NCBIfam" id="TIGR01783">
    <property type="entry name" value="TonB-siderophor"/>
    <property type="match status" value="1"/>
</dbReference>
<keyword evidence="10 15" id="KW-0798">TonB box</keyword>
<dbReference type="SUPFAM" id="SSF56935">
    <property type="entry name" value="Porins"/>
    <property type="match status" value="1"/>
</dbReference>
<evidence type="ECO:0000256" key="1">
    <source>
        <dbReference type="ARBA" id="ARBA00004571"/>
    </source>
</evidence>
<dbReference type="InterPro" id="IPR039426">
    <property type="entry name" value="TonB-dep_rcpt-like"/>
</dbReference>
<gene>
    <name evidence="19" type="ORF">CRV04_05560</name>
</gene>
<dbReference type="Gene3D" id="2.170.130.10">
    <property type="entry name" value="TonB-dependent receptor, plug domain"/>
    <property type="match status" value="1"/>
</dbReference>
<evidence type="ECO:0000256" key="2">
    <source>
        <dbReference type="ARBA" id="ARBA00009810"/>
    </source>
</evidence>
<comment type="caution">
    <text evidence="19">The sequence shown here is derived from an EMBL/GenBank/DDBJ whole genome shotgun (WGS) entry which is preliminary data.</text>
</comment>
<dbReference type="InterPro" id="IPR010105">
    <property type="entry name" value="TonB_sidphr_rcpt"/>
</dbReference>
<keyword evidence="8" id="KW-0408">Iron</keyword>
<keyword evidence="12 19" id="KW-0675">Receptor</keyword>
<dbReference type="GO" id="GO:0009279">
    <property type="term" value="C:cell outer membrane"/>
    <property type="evidence" value="ECO:0007669"/>
    <property type="project" value="UniProtKB-SubCell"/>
</dbReference>
<feature type="domain" description="TonB-dependent receptor-like beta-barrel" evidence="17">
    <location>
        <begin position="238"/>
        <end position="660"/>
    </location>
</feature>
<dbReference type="InterPro" id="IPR012910">
    <property type="entry name" value="Plug_dom"/>
</dbReference>
<reference evidence="19 20" key="1">
    <citation type="submission" date="2017-10" db="EMBL/GenBank/DDBJ databases">
        <title>Genomics of the genus Arcobacter.</title>
        <authorList>
            <person name="Perez-Cataluna A."/>
            <person name="Figueras M.J."/>
        </authorList>
    </citation>
    <scope>NUCLEOTIDE SEQUENCE [LARGE SCALE GENOMIC DNA]</scope>
    <source>
        <strain evidence="19 20">CECT 8987</strain>
    </source>
</reference>
<feature type="signal peptide" evidence="16">
    <location>
        <begin position="1"/>
        <end position="24"/>
    </location>
</feature>
<proteinExistence type="inferred from homology"/>
<evidence type="ECO:0000313" key="20">
    <source>
        <dbReference type="Proteomes" id="UP000290657"/>
    </source>
</evidence>
<name>A0A4Q0XQL8_9BACT</name>
<dbReference type="GO" id="GO:0015344">
    <property type="term" value="F:siderophore uptake transmembrane transporter activity"/>
    <property type="evidence" value="ECO:0007669"/>
    <property type="project" value="TreeGrafter"/>
</dbReference>
<evidence type="ECO:0000256" key="8">
    <source>
        <dbReference type="ARBA" id="ARBA00023004"/>
    </source>
</evidence>
<dbReference type="Proteomes" id="UP000290657">
    <property type="component" value="Unassembled WGS sequence"/>
</dbReference>
<dbReference type="PROSITE" id="PS52016">
    <property type="entry name" value="TONB_DEPENDENT_REC_3"/>
    <property type="match status" value="1"/>
</dbReference>
<organism evidence="19 20">
    <name type="scientific">Candidatus Marinarcus aquaticus</name>
    <dbReference type="NCBI Taxonomy" id="2044504"/>
    <lineage>
        <taxon>Bacteria</taxon>
        <taxon>Pseudomonadati</taxon>
        <taxon>Campylobacterota</taxon>
        <taxon>Epsilonproteobacteria</taxon>
        <taxon>Campylobacterales</taxon>
        <taxon>Arcobacteraceae</taxon>
        <taxon>Candidatus Marinarcus</taxon>
    </lineage>
</organism>
<comment type="similarity">
    <text evidence="2 14 15">Belongs to the TonB-dependent receptor family.</text>
</comment>
<evidence type="ECO:0000256" key="5">
    <source>
        <dbReference type="ARBA" id="ARBA00022496"/>
    </source>
</evidence>
<protein>
    <submittedName>
        <fullName evidence="19">TonB-dependent siderophore receptor</fullName>
    </submittedName>
</protein>
<dbReference type="InterPro" id="IPR037066">
    <property type="entry name" value="Plug_dom_sf"/>
</dbReference>
<dbReference type="GO" id="GO:0015891">
    <property type="term" value="P:siderophore transport"/>
    <property type="evidence" value="ECO:0007669"/>
    <property type="project" value="InterPro"/>
</dbReference>
<dbReference type="OrthoDB" id="9760333at2"/>
<keyword evidence="4 14" id="KW-1134">Transmembrane beta strand</keyword>
<dbReference type="EMBL" id="PDKN01000003">
    <property type="protein sequence ID" value="RXJ57972.1"/>
    <property type="molecule type" value="Genomic_DNA"/>
</dbReference>
<evidence type="ECO:0000259" key="18">
    <source>
        <dbReference type="Pfam" id="PF07715"/>
    </source>
</evidence>
<keyword evidence="13 14" id="KW-0998">Cell outer membrane</keyword>
<evidence type="ECO:0000256" key="12">
    <source>
        <dbReference type="ARBA" id="ARBA00023170"/>
    </source>
</evidence>
<keyword evidence="20" id="KW-1185">Reference proteome</keyword>
<evidence type="ECO:0000259" key="17">
    <source>
        <dbReference type="Pfam" id="PF00593"/>
    </source>
</evidence>
<evidence type="ECO:0000256" key="13">
    <source>
        <dbReference type="ARBA" id="ARBA00023237"/>
    </source>
</evidence>
<evidence type="ECO:0000256" key="9">
    <source>
        <dbReference type="ARBA" id="ARBA00023065"/>
    </source>
</evidence>
<dbReference type="Pfam" id="PF00593">
    <property type="entry name" value="TonB_dep_Rec_b-barrel"/>
    <property type="match status" value="1"/>
</dbReference>
<evidence type="ECO:0000256" key="10">
    <source>
        <dbReference type="ARBA" id="ARBA00023077"/>
    </source>
</evidence>
<evidence type="ECO:0000256" key="14">
    <source>
        <dbReference type="PROSITE-ProRule" id="PRU01360"/>
    </source>
</evidence>
<evidence type="ECO:0000256" key="3">
    <source>
        <dbReference type="ARBA" id="ARBA00022448"/>
    </source>
</evidence>
<evidence type="ECO:0000313" key="19">
    <source>
        <dbReference type="EMBL" id="RXJ57972.1"/>
    </source>
</evidence>
<dbReference type="AlphaFoldDB" id="A0A4Q0XQL8"/>
<evidence type="ECO:0000256" key="15">
    <source>
        <dbReference type="RuleBase" id="RU003357"/>
    </source>
</evidence>
<feature type="domain" description="TonB-dependent receptor plug" evidence="18">
    <location>
        <begin position="66"/>
        <end position="161"/>
    </location>
</feature>
<dbReference type="PROSITE" id="PS00430">
    <property type="entry name" value="TONB_DEPENDENT_REC_1"/>
    <property type="match status" value="1"/>
</dbReference>
<dbReference type="Gene3D" id="2.40.170.20">
    <property type="entry name" value="TonB-dependent receptor, beta-barrel domain"/>
    <property type="match status" value="1"/>
</dbReference>
<evidence type="ECO:0000256" key="4">
    <source>
        <dbReference type="ARBA" id="ARBA00022452"/>
    </source>
</evidence>
<dbReference type="CDD" id="cd01347">
    <property type="entry name" value="ligand_gated_channel"/>
    <property type="match status" value="1"/>
</dbReference>
<evidence type="ECO:0000256" key="11">
    <source>
        <dbReference type="ARBA" id="ARBA00023136"/>
    </source>
</evidence>
<evidence type="ECO:0000256" key="16">
    <source>
        <dbReference type="SAM" id="SignalP"/>
    </source>
</evidence>
<dbReference type="InterPro" id="IPR000531">
    <property type="entry name" value="Beta-barrel_TonB"/>
</dbReference>
<keyword evidence="5" id="KW-0410">Iron transport</keyword>
<sequence length="695" mass="78254">MNMPTYKLSVPLCMLLLSTTIAFSAESKTTKSDSKQLDTVTVIGNSHSSYLNTKEINLNRTMIDIDESAKSIQIFNEDFIEDAQPQNIEDIIKMSSNTSYQGDNHGRTNQISMRGFSSIPILFDGMRVTNKMAHPELFNLSSVEILKGPDSLQYGESSPGGLVNLVNKKATKIALGKIELDVNDNPSYATKLDVGGSLNEAQSLYFRLNSVLEYDEGFTNSNTDTTRVFVAPSLAYDFNENHTLTLVAEYTDETTPSSFGTYVNKKGHLVAPVDHMISHPDEEFEKTQKIVGFDFESHFTSWNSNLRYRYIDYEGHNGDVHMPQRYNEITDTVTRAYAYQKQEFQEHALQYTLNKEFDIFDFRNRISVGGDFNKAYTKTTMFYDPMNPYNINLSHPNYENLTSLSDHPNATDMTGDKTYTKSWGTFFQDSINFTDDFLMNVGVRYSESKPKDGQKSDDWTPSLGFIYKVTPQTSLYANYSESFTPNTVSDSSGNVLDPETGEGFELGVKQKLFDDRFMLTAAVFKIEKNNIALSDDSTPLTTDYVASGKQKSKGFEIDMSGEITPNWSIVASYGYTHTENVDVDNLDLRNIPKHTANLFTTYYLSSFNLPHLYIGGGVRYLGARYADDNNDIKFDSEIIYNATMGYKKGNWRASISMQNLTDKEYVEGALASNAAGTRVYVGTPRTILASISYSF</sequence>
<keyword evidence="11 14" id="KW-0472">Membrane</keyword>
<dbReference type="PANTHER" id="PTHR32552:SF68">
    <property type="entry name" value="FERRICHROME OUTER MEMBRANE TRANSPORTER_PHAGE RECEPTOR"/>
    <property type="match status" value="1"/>
</dbReference>
<comment type="subcellular location">
    <subcellularLocation>
        <location evidence="1 14">Cell outer membrane</location>
        <topology evidence="1 14">Multi-pass membrane protein</topology>
    </subcellularLocation>
</comment>
<keyword evidence="3 14" id="KW-0813">Transport</keyword>
<evidence type="ECO:0000256" key="6">
    <source>
        <dbReference type="ARBA" id="ARBA00022692"/>
    </source>
</evidence>
<keyword evidence="9" id="KW-0406">Ion transport</keyword>
<dbReference type="InterPro" id="IPR036942">
    <property type="entry name" value="Beta-barrel_TonB_sf"/>
</dbReference>
<dbReference type="GO" id="GO:0038023">
    <property type="term" value="F:signaling receptor activity"/>
    <property type="evidence" value="ECO:0007669"/>
    <property type="project" value="InterPro"/>
</dbReference>
<keyword evidence="6 14" id="KW-0812">Transmembrane</keyword>
<accession>A0A4Q0XQL8</accession>
<dbReference type="PANTHER" id="PTHR32552">
    <property type="entry name" value="FERRICHROME IRON RECEPTOR-RELATED"/>
    <property type="match status" value="1"/>
</dbReference>
<dbReference type="RefSeq" id="WP_128995835.1">
    <property type="nucleotide sequence ID" value="NZ_PDKN01000003.1"/>
</dbReference>
<feature type="chain" id="PRO_5020259864" evidence="16">
    <location>
        <begin position="25"/>
        <end position="695"/>
    </location>
</feature>
<dbReference type="Pfam" id="PF07715">
    <property type="entry name" value="Plug"/>
    <property type="match status" value="1"/>
</dbReference>
<keyword evidence="7 16" id="KW-0732">Signal</keyword>